<proteinExistence type="inferred from homology"/>
<evidence type="ECO:0000313" key="9">
    <source>
        <dbReference type="EMBL" id="KPM10864.1"/>
    </source>
</evidence>
<keyword evidence="6" id="KW-1133">Transmembrane helix</keyword>
<dbReference type="SUPFAM" id="SSF81321">
    <property type="entry name" value="Family A G protein-coupled receptor-like"/>
    <property type="match status" value="1"/>
</dbReference>
<keyword evidence="5" id="KW-0677">Repeat</keyword>
<dbReference type="PRINTS" id="PR00237">
    <property type="entry name" value="GPCRRHODOPSN"/>
</dbReference>
<dbReference type="Pfam" id="PF00001">
    <property type="entry name" value="7tm_1"/>
    <property type="match status" value="1"/>
</dbReference>
<sequence>MPAVRCYPLPDAFNPCEDVMGKTYLRFIVWIVAFAAVSGNVAVIVVLISSRFTFNNLINHKFTPNPLFLGVYLFIIAIVNLWTQGNYFNYAIDWQHGIGCKIAGFITVFSQLLSIFTLTVITLERLFAITYAIQLNRRFKLNFAVKIMIFGWFLVILLASLPLFGISSYSKTSICLPMEHKTTSDILYLVSLLIINQLAFITICACYLKMYISIVSQKTRATMNDMTIAKRMALLIFTDFACWAPIAFFGLTAIAGYPLINVTNSKILLVTIYPLNSCANPFLYVIFTKQYRRDFFILASRYGFCKSRALRYKATKNFNQNRQAYLHHYHHHHRRHNHYNYENRNSMLKDQSDSLPKSHQS</sequence>
<dbReference type="GO" id="GO:0009755">
    <property type="term" value="P:hormone-mediated signaling pathway"/>
    <property type="evidence" value="ECO:0007669"/>
    <property type="project" value="TreeGrafter"/>
</dbReference>
<dbReference type="GO" id="GO:0016500">
    <property type="term" value="F:protein-hormone receptor activity"/>
    <property type="evidence" value="ECO:0007669"/>
    <property type="project" value="InterPro"/>
</dbReference>
<dbReference type="GO" id="GO:0008528">
    <property type="term" value="F:G protein-coupled peptide receptor activity"/>
    <property type="evidence" value="ECO:0007669"/>
    <property type="project" value="TreeGrafter"/>
</dbReference>
<keyword evidence="9" id="KW-0675">Receptor</keyword>
<dbReference type="InterPro" id="IPR017452">
    <property type="entry name" value="GPCR_Rhodpsn_7TM"/>
</dbReference>
<dbReference type="GO" id="GO:0007189">
    <property type="term" value="P:adenylate cyclase-activating G protein-coupled receptor signaling pathway"/>
    <property type="evidence" value="ECO:0007669"/>
    <property type="project" value="TreeGrafter"/>
</dbReference>
<evidence type="ECO:0000256" key="7">
    <source>
        <dbReference type="ARBA" id="ARBA00023136"/>
    </source>
</evidence>
<dbReference type="PRINTS" id="PR00373">
    <property type="entry name" value="GLYCHORMONER"/>
</dbReference>
<accession>A0A132AIQ7</accession>
<dbReference type="GO" id="GO:0005886">
    <property type="term" value="C:plasma membrane"/>
    <property type="evidence" value="ECO:0007669"/>
    <property type="project" value="TreeGrafter"/>
</dbReference>
<evidence type="ECO:0000256" key="5">
    <source>
        <dbReference type="ARBA" id="ARBA00022737"/>
    </source>
</evidence>
<dbReference type="PROSITE" id="PS50262">
    <property type="entry name" value="G_PROTEIN_RECEP_F1_2"/>
    <property type="match status" value="1"/>
</dbReference>
<keyword evidence="7" id="KW-0472">Membrane</keyword>
<evidence type="ECO:0000256" key="6">
    <source>
        <dbReference type="ARBA" id="ARBA00022989"/>
    </source>
</evidence>
<comment type="subcellular location">
    <subcellularLocation>
        <location evidence="1">Membrane</location>
    </subcellularLocation>
</comment>
<dbReference type="AlphaFoldDB" id="A0A132AIQ7"/>
<evidence type="ECO:0000256" key="2">
    <source>
        <dbReference type="ARBA" id="ARBA00010663"/>
    </source>
</evidence>
<dbReference type="InterPro" id="IPR002131">
    <property type="entry name" value="Gphrmn_rcpt_fam"/>
</dbReference>
<dbReference type="EMBL" id="JXLN01015914">
    <property type="protein sequence ID" value="KPM10864.1"/>
    <property type="molecule type" value="Genomic_DNA"/>
</dbReference>
<comment type="caution">
    <text evidence="9">The sequence shown here is derived from an EMBL/GenBank/DDBJ whole genome shotgun (WGS) entry which is preliminary data.</text>
</comment>
<comment type="similarity">
    <text evidence="2">Belongs to the G-protein coupled receptor 1 family.</text>
</comment>
<evidence type="ECO:0000256" key="1">
    <source>
        <dbReference type="ARBA" id="ARBA00004370"/>
    </source>
</evidence>
<dbReference type="OrthoDB" id="6511460at2759"/>
<evidence type="ECO:0000256" key="3">
    <source>
        <dbReference type="ARBA" id="ARBA00022614"/>
    </source>
</evidence>
<dbReference type="Proteomes" id="UP000616769">
    <property type="component" value="Unassembled WGS sequence"/>
</dbReference>
<evidence type="ECO:0000313" key="10">
    <source>
        <dbReference type="Proteomes" id="UP000616769"/>
    </source>
</evidence>
<organism evidence="9 10">
    <name type="scientific">Sarcoptes scabiei</name>
    <name type="common">Itch mite</name>
    <name type="synonym">Acarus scabiei</name>
    <dbReference type="NCBI Taxonomy" id="52283"/>
    <lineage>
        <taxon>Eukaryota</taxon>
        <taxon>Metazoa</taxon>
        <taxon>Ecdysozoa</taxon>
        <taxon>Arthropoda</taxon>
        <taxon>Chelicerata</taxon>
        <taxon>Arachnida</taxon>
        <taxon>Acari</taxon>
        <taxon>Acariformes</taxon>
        <taxon>Sarcoptiformes</taxon>
        <taxon>Astigmata</taxon>
        <taxon>Psoroptidia</taxon>
        <taxon>Sarcoptoidea</taxon>
        <taxon>Sarcoptidae</taxon>
        <taxon>Sarcoptinae</taxon>
        <taxon>Sarcoptes</taxon>
    </lineage>
</organism>
<feature type="domain" description="G-protein coupled receptors family 1 profile" evidence="8">
    <location>
        <begin position="39"/>
        <end position="284"/>
    </location>
</feature>
<keyword evidence="3" id="KW-0433">Leucine-rich repeat</keyword>
<name>A0A132AIQ7_SARSC</name>
<evidence type="ECO:0000259" key="8">
    <source>
        <dbReference type="PROSITE" id="PS50262"/>
    </source>
</evidence>
<dbReference type="Gene3D" id="1.20.1070.10">
    <property type="entry name" value="Rhodopsin 7-helix transmembrane proteins"/>
    <property type="match status" value="1"/>
</dbReference>
<dbReference type="VEuPathDB" id="VectorBase:SSCA001775"/>
<dbReference type="PANTHER" id="PTHR24372:SF74">
    <property type="entry name" value="LP13728P"/>
    <property type="match status" value="1"/>
</dbReference>
<reference evidence="9 10" key="1">
    <citation type="journal article" date="2015" name="Parasit. Vectors">
        <title>Draft genome of the scabies mite.</title>
        <authorList>
            <person name="Rider S.D.Jr."/>
            <person name="Morgan M.S."/>
            <person name="Arlian L.G."/>
        </authorList>
    </citation>
    <scope>NUCLEOTIDE SEQUENCE [LARGE SCALE GENOMIC DNA]</scope>
    <source>
        <strain evidence="9">Arlian Lab</strain>
    </source>
</reference>
<dbReference type="PANTHER" id="PTHR24372">
    <property type="entry name" value="GLYCOPROTEIN HORMONE RECEPTOR"/>
    <property type="match status" value="1"/>
</dbReference>
<keyword evidence="4" id="KW-0812">Transmembrane</keyword>
<gene>
    <name evidence="9" type="ORF">QR98_0094280</name>
</gene>
<protein>
    <submittedName>
        <fullName evidence="9">Follicle-stimulating hormone receptor-like protein</fullName>
    </submittedName>
</protein>
<dbReference type="InterPro" id="IPR000276">
    <property type="entry name" value="GPCR_Rhodpsn"/>
</dbReference>
<evidence type="ECO:0000256" key="4">
    <source>
        <dbReference type="ARBA" id="ARBA00022692"/>
    </source>
</evidence>